<gene>
    <name evidence="3" type="ORF">GON04_16155</name>
</gene>
<dbReference type="GO" id="GO:0005829">
    <property type="term" value="C:cytosol"/>
    <property type="evidence" value="ECO:0007669"/>
    <property type="project" value="TreeGrafter"/>
</dbReference>
<organism evidence="3 4">
    <name type="scientific">Ramlibacter pinisoli</name>
    <dbReference type="NCBI Taxonomy" id="2682844"/>
    <lineage>
        <taxon>Bacteria</taxon>
        <taxon>Pseudomonadati</taxon>
        <taxon>Pseudomonadota</taxon>
        <taxon>Betaproteobacteria</taxon>
        <taxon>Burkholderiales</taxon>
        <taxon>Comamonadaceae</taxon>
        <taxon>Ramlibacter</taxon>
    </lineage>
</organism>
<dbReference type="PANTHER" id="PTHR30344">
    <property type="entry name" value="6-PHOSPHOGLUCONOLACTONASE-RELATED"/>
    <property type="match status" value="1"/>
</dbReference>
<dbReference type="PANTHER" id="PTHR30344:SF1">
    <property type="entry name" value="6-PHOSPHOGLUCONOLACTONASE"/>
    <property type="match status" value="1"/>
</dbReference>
<keyword evidence="2" id="KW-0119">Carbohydrate metabolism</keyword>
<sequence length="352" mass="37282">MVAYAGSRTTRERNARGEGISVFEVDEASGDLRLLQVIGDLVNPSYLAANRGATRLYAVHGDGQEASAFSIGAGGRLEAMGSVDCGGRNPVHLALDPAERSLVVSGHLSGLVAVLPVEADGALGRVAQSEPLPGEPGPHRIEQPFSKPHFNLFDPSGRWVIVPDKGLDRIFSFRFAQGRLVPAVQPWVPAREGAGPRHAVFHPRLPRVYVLNELDSTVTTYAFDADTGALQPLHVLSSLPATFTGNSRAAGIQVGADGRHLYASNRGHDSIAVFELEGATGLPRFVAATPAGGRTPRFFTPSPDGRWLYVLNEDSDTIVRFAVDPVAGTLAPAGTPLRCASATCLVFARLPA</sequence>
<dbReference type="AlphaFoldDB" id="A0A6N8IVL6"/>
<dbReference type="Proteomes" id="UP000469385">
    <property type="component" value="Unassembled WGS sequence"/>
</dbReference>
<comment type="caution">
    <text evidence="3">The sequence shown here is derived from an EMBL/GenBank/DDBJ whole genome shotgun (WGS) entry which is preliminary data.</text>
</comment>
<dbReference type="SUPFAM" id="SSF51004">
    <property type="entry name" value="C-terminal (heme d1) domain of cytochrome cd1-nitrite reductase"/>
    <property type="match status" value="1"/>
</dbReference>
<dbReference type="GO" id="GO:0017057">
    <property type="term" value="F:6-phosphogluconolactonase activity"/>
    <property type="evidence" value="ECO:0007669"/>
    <property type="project" value="TreeGrafter"/>
</dbReference>
<name>A0A6N8IVL6_9BURK</name>
<dbReference type="Pfam" id="PF10282">
    <property type="entry name" value="Lactonase"/>
    <property type="match status" value="1"/>
</dbReference>
<dbReference type="InterPro" id="IPR011048">
    <property type="entry name" value="Haem_d1_sf"/>
</dbReference>
<evidence type="ECO:0000313" key="4">
    <source>
        <dbReference type="Proteomes" id="UP000469385"/>
    </source>
</evidence>
<evidence type="ECO:0000256" key="2">
    <source>
        <dbReference type="ARBA" id="ARBA00022526"/>
    </source>
</evidence>
<proteinExistence type="inferred from homology"/>
<dbReference type="InterPro" id="IPR050282">
    <property type="entry name" value="Cycloisomerase_2"/>
</dbReference>
<reference evidence="3 4" key="1">
    <citation type="submission" date="2019-12" db="EMBL/GenBank/DDBJ databases">
        <authorList>
            <person name="Huq M.A."/>
        </authorList>
    </citation>
    <scope>NUCLEOTIDE SEQUENCE [LARGE SCALE GENOMIC DNA]</scope>
    <source>
        <strain evidence="3 4">MAH-25</strain>
    </source>
</reference>
<protein>
    <submittedName>
        <fullName evidence="3">Beta-propeller fold lactonase family protein</fullName>
    </submittedName>
</protein>
<evidence type="ECO:0000313" key="3">
    <source>
        <dbReference type="EMBL" id="MVQ30994.1"/>
    </source>
</evidence>
<dbReference type="InterPro" id="IPR015943">
    <property type="entry name" value="WD40/YVTN_repeat-like_dom_sf"/>
</dbReference>
<comment type="similarity">
    <text evidence="1">Belongs to the cycloisomerase 2 family.</text>
</comment>
<keyword evidence="2" id="KW-0313">Glucose metabolism</keyword>
<dbReference type="InterPro" id="IPR019405">
    <property type="entry name" value="Lactonase_7-beta_prop"/>
</dbReference>
<keyword evidence="4" id="KW-1185">Reference proteome</keyword>
<evidence type="ECO:0000256" key="1">
    <source>
        <dbReference type="ARBA" id="ARBA00005564"/>
    </source>
</evidence>
<dbReference type="GO" id="GO:0006006">
    <property type="term" value="P:glucose metabolic process"/>
    <property type="evidence" value="ECO:0007669"/>
    <property type="project" value="UniProtKB-KW"/>
</dbReference>
<dbReference type="EMBL" id="WSEL01000009">
    <property type="protein sequence ID" value="MVQ30994.1"/>
    <property type="molecule type" value="Genomic_DNA"/>
</dbReference>
<dbReference type="Gene3D" id="2.130.10.10">
    <property type="entry name" value="YVTN repeat-like/Quinoprotein amine dehydrogenase"/>
    <property type="match status" value="1"/>
</dbReference>
<accession>A0A6N8IVL6</accession>